<gene>
    <name evidence="2 3" type="primary">rsfS</name>
    <name evidence="3" type="ORF">DCC88_01185</name>
</gene>
<keyword evidence="4" id="KW-1185">Reference proteome</keyword>
<dbReference type="Pfam" id="PF02410">
    <property type="entry name" value="RsfS"/>
    <property type="match status" value="1"/>
</dbReference>
<evidence type="ECO:0000256" key="1">
    <source>
        <dbReference type="ARBA" id="ARBA00010574"/>
    </source>
</evidence>
<comment type="subcellular location">
    <subcellularLocation>
        <location evidence="2">Cytoplasm</location>
    </subcellularLocation>
</comment>
<organism evidence="3 4">
    <name type="scientific">Spirobacillus cienkowskii</name>
    <dbReference type="NCBI Taxonomy" id="495820"/>
    <lineage>
        <taxon>Bacteria</taxon>
        <taxon>Pseudomonadati</taxon>
        <taxon>Bdellovibrionota</taxon>
        <taxon>Oligoflexia</taxon>
        <taxon>Silvanigrellales</taxon>
        <taxon>Spirobacillus</taxon>
    </lineage>
</organism>
<name>A0A369KRD7_9BACT</name>
<reference evidence="3" key="1">
    <citation type="submission" date="2018-04" db="EMBL/GenBank/DDBJ databases">
        <title>Draft genome sequence of the Candidatus Spirobacillus cienkowskii, a pathogen of freshwater Daphnia species, reconstructed from hemolymph metagenomic reads.</title>
        <authorList>
            <person name="Bresciani L."/>
            <person name="Lemos L.N."/>
            <person name="Wale N."/>
            <person name="Lin J.Y."/>
            <person name="Fernandes G.R."/>
            <person name="Duffy M.A."/>
            <person name="Rodrigues J.M."/>
        </authorList>
    </citation>
    <scope>NUCLEOTIDE SEQUENCE [LARGE SCALE GENOMIC DNA]</scope>
    <source>
        <strain evidence="3">Binning01</strain>
    </source>
</reference>
<dbReference type="GO" id="GO:0017148">
    <property type="term" value="P:negative regulation of translation"/>
    <property type="evidence" value="ECO:0007669"/>
    <property type="project" value="UniProtKB-UniRule"/>
</dbReference>
<dbReference type="PANTHER" id="PTHR21043:SF0">
    <property type="entry name" value="MITOCHONDRIAL ASSEMBLY OF RIBOSOMAL LARGE SUBUNIT PROTEIN 1"/>
    <property type="match status" value="1"/>
</dbReference>
<sequence length="157" mass="17962">MSNTFLKIGDKELSQEELAMLSIAVAMDKKAVRPVMMDLKNLGAFTELFAIVSASNQRQVYAIAEHIRQTFKQCLGLSPISVDGLESSSWVLIDYGFLFVHIFQEPTRDLYQLEQLWSKARFIDIDEEKCQLLLNEVNKISNDLNAREIDCSEDIRI</sequence>
<dbReference type="Proteomes" id="UP000253934">
    <property type="component" value="Unassembled WGS sequence"/>
</dbReference>
<dbReference type="GO" id="GO:0005737">
    <property type="term" value="C:cytoplasm"/>
    <property type="evidence" value="ECO:0007669"/>
    <property type="project" value="UniProtKB-SubCell"/>
</dbReference>
<dbReference type="InterPro" id="IPR043519">
    <property type="entry name" value="NT_sf"/>
</dbReference>
<keyword evidence="2" id="KW-0810">Translation regulation</keyword>
<evidence type="ECO:0000313" key="4">
    <source>
        <dbReference type="Proteomes" id="UP000253934"/>
    </source>
</evidence>
<dbReference type="GO" id="GO:0043023">
    <property type="term" value="F:ribosomal large subunit binding"/>
    <property type="evidence" value="ECO:0007669"/>
    <property type="project" value="TreeGrafter"/>
</dbReference>
<comment type="function">
    <text evidence="2">Functions as a ribosomal silencing factor. Interacts with ribosomal protein uL14 (rplN), blocking formation of intersubunit bridge B8. Prevents association of the 30S and 50S ribosomal subunits and the formation of functional ribosomes, thus repressing translation.</text>
</comment>
<protein>
    <recommendedName>
        <fullName evidence="2">Ribosomal silencing factor RsfS</fullName>
    </recommendedName>
</protein>
<dbReference type="EMBL" id="QOVW01000005">
    <property type="protein sequence ID" value="RDB37201.1"/>
    <property type="molecule type" value="Genomic_DNA"/>
</dbReference>
<dbReference type="PANTHER" id="PTHR21043">
    <property type="entry name" value="IOJAP SUPERFAMILY ORTHOLOG"/>
    <property type="match status" value="1"/>
</dbReference>
<dbReference type="SUPFAM" id="SSF81301">
    <property type="entry name" value="Nucleotidyltransferase"/>
    <property type="match status" value="1"/>
</dbReference>
<keyword evidence="2" id="KW-0678">Repressor</keyword>
<dbReference type="HAMAP" id="MF_01477">
    <property type="entry name" value="Iojap_RsfS"/>
    <property type="match status" value="1"/>
</dbReference>
<dbReference type="NCBIfam" id="TIGR00090">
    <property type="entry name" value="rsfS_iojap_ybeB"/>
    <property type="match status" value="1"/>
</dbReference>
<dbReference type="AlphaFoldDB" id="A0A369KRD7"/>
<evidence type="ECO:0000313" key="3">
    <source>
        <dbReference type="EMBL" id="RDB37201.1"/>
    </source>
</evidence>
<dbReference type="GO" id="GO:0042256">
    <property type="term" value="P:cytosolic ribosome assembly"/>
    <property type="evidence" value="ECO:0007669"/>
    <property type="project" value="UniProtKB-UniRule"/>
</dbReference>
<dbReference type="Gene3D" id="3.30.460.10">
    <property type="entry name" value="Beta Polymerase, domain 2"/>
    <property type="match status" value="1"/>
</dbReference>
<accession>A0A369KRD7</accession>
<keyword evidence="2" id="KW-0963">Cytoplasm</keyword>
<comment type="subunit">
    <text evidence="2">Interacts with ribosomal protein uL14 (rplN).</text>
</comment>
<evidence type="ECO:0000256" key="2">
    <source>
        <dbReference type="HAMAP-Rule" id="MF_01477"/>
    </source>
</evidence>
<comment type="similarity">
    <text evidence="1 2">Belongs to the Iojap/RsfS family.</text>
</comment>
<proteinExistence type="inferred from homology"/>
<comment type="caution">
    <text evidence="3">The sequence shown here is derived from an EMBL/GenBank/DDBJ whole genome shotgun (WGS) entry which is preliminary data.</text>
</comment>
<dbReference type="RefSeq" id="WP_338636654.1">
    <property type="nucleotide sequence ID" value="NZ_CP146516.1"/>
</dbReference>
<dbReference type="InterPro" id="IPR004394">
    <property type="entry name" value="Iojap/RsfS/C7orf30"/>
</dbReference>
<dbReference type="GO" id="GO:0090071">
    <property type="term" value="P:negative regulation of ribosome biogenesis"/>
    <property type="evidence" value="ECO:0007669"/>
    <property type="project" value="UniProtKB-UniRule"/>
</dbReference>